<feature type="compositionally biased region" description="Basic residues" evidence="1">
    <location>
        <begin position="261"/>
        <end position="272"/>
    </location>
</feature>
<dbReference type="Proteomes" id="UP001172673">
    <property type="component" value="Unassembled WGS sequence"/>
</dbReference>
<reference evidence="3" key="1">
    <citation type="submission" date="2022-10" db="EMBL/GenBank/DDBJ databases">
        <title>Culturing micro-colonial fungi from biological soil crusts in the Mojave desert and describing Neophaeococcomyces mojavensis, and introducing the new genera and species Taxawa tesnikishii.</title>
        <authorList>
            <person name="Kurbessoian T."/>
            <person name="Stajich J.E."/>
        </authorList>
    </citation>
    <scope>NUCLEOTIDE SEQUENCE</scope>
    <source>
        <strain evidence="3">TK_41</strain>
    </source>
</reference>
<dbReference type="Pfam" id="PF10263">
    <property type="entry name" value="SprT-like"/>
    <property type="match status" value="1"/>
</dbReference>
<dbReference type="GO" id="GO:0006950">
    <property type="term" value="P:response to stress"/>
    <property type="evidence" value="ECO:0007669"/>
    <property type="project" value="UniProtKB-ARBA"/>
</dbReference>
<evidence type="ECO:0000256" key="1">
    <source>
        <dbReference type="SAM" id="MobiDB-lite"/>
    </source>
</evidence>
<feature type="region of interest" description="Disordered" evidence="1">
    <location>
        <begin position="1"/>
        <end position="532"/>
    </location>
</feature>
<dbReference type="SMART" id="SM00731">
    <property type="entry name" value="SprT"/>
    <property type="match status" value="1"/>
</dbReference>
<comment type="caution">
    <text evidence="3">The sequence shown here is derived from an EMBL/GenBank/DDBJ whole genome shotgun (WGS) entry which is preliminary data.</text>
</comment>
<feature type="compositionally biased region" description="Acidic residues" evidence="1">
    <location>
        <begin position="205"/>
        <end position="220"/>
    </location>
</feature>
<dbReference type="GO" id="GO:0005634">
    <property type="term" value="C:nucleus"/>
    <property type="evidence" value="ECO:0007669"/>
    <property type="project" value="TreeGrafter"/>
</dbReference>
<feature type="compositionally biased region" description="Acidic residues" evidence="1">
    <location>
        <begin position="487"/>
        <end position="496"/>
    </location>
</feature>
<feature type="compositionally biased region" description="Basic and acidic residues" evidence="1">
    <location>
        <begin position="519"/>
        <end position="532"/>
    </location>
</feature>
<feature type="compositionally biased region" description="Basic and acidic residues" evidence="1">
    <location>
        <begin position="166"/>
        <end position="175"/>
    </location>
</feature>
<gene>
    <name evidence="3" type="ORF">H2200_011567</name>
</gene>
<feature type="compositionally biased region" description="Polar residues" evidence="1">
    <location>
        <begin position="44"/>
        <end position="53"/>
    </location>
</feature>
<evidence type="ECO:0000313" key="4">
    <source>
        <dbReference type="Proteomes" id="UP001172673"/>
    </source>
</evidence>
<accession>A0AA38WZK6</accession>
<dbReference type="EMBL" id="JAPDRK010000020">
    <property type="protein sequence ID" value="KAJ9604044.1"/>
    <property type="molecule type" value="Genomic_DNA"/>
</dbReference>
<feature type="compositionally biased region" description="Polar residues" evidence="1">
    <location>
        <begin position="65"/>
        <end position="90"/>
    </location>
</feature>
<keyword evidence="4" id="KW-1185">Reference proteome</keyword>
<feature type="compositionally biased region" description="Low complexity" evidence="1">
    <location>
        <begin position="497"/>
        <end position="518"/>
    </location>
</feature>
<dbReference type="PANTHER" id="PTHR23099:SF0">
    <property type="entry name" value="GERM CELL NUCLEAR ACIDIC PROTEIN"/>
    <property type="match status" value="1"/>
</dbReference>
<protein>
    <recommendedName>
        <fullName evidence="2">SprT-like domain-containing protein</fullName>
    </recommendedName>
</protein>
<sequence length="732" mass="81026">MSEYLSENDLSDLPDLDVLFPPKPLMATGTAGGLRRSPRKETASEPTSPQKTDTAVARSPKKRNNGMQQSPTTGAPNMTSNPSRTNTSLKNIPLLPRNTTTTETQLTSNNRRSPYSPQRSQKLAHVDSISLSLKALSMKEDDSQMEIPRPAKEAPSKQNSRAQKPLRLEVRETQRKSTQTKGTAKQKPAPHYTSRFVLKEAHCNDDEENSNDEEEDEDTDLSGFIVDDNAEISFYNSSAAESDVESDHQRKPPKPTEQPAPRRRLQRGSPTRRRLDFGADTEDESDKENRSTDMLANGLKNVSLGDKRSGKTKGEIEVIDLTSSPVNSPKTELGNRSFLSFSQDQNVKPEQDLTHDSNPFKSFDAILRLAPPSSKPEVMVPSKELPSKQALDSDDDKQGPVPSEEADRCFTTPPATPPRSPSKLKSPSKLLSPSKRQAIPHSPHRQSMDAFWDHNVINEWNDEYSPKKGPAASPRKGGLARFQLWSDSEDEAEDDSLGSSDSLPSPCLSPSKPRSPMKSPEKEEKKRLVEQKRAAAAAKKAFDSSKEQLALDLFYELDDKIAKGQLAKLSSTTGGVKIIWSKTLRSTAGRANWKRTVTKFSGSPVKGNPSSSDAGVKVQHFASIELAEKIIDCEDRLVNTLAHEFCHLTNFMVSNVKDQPHGTSFKNWAQKVTSHLRGTNVASWRKVEVTTKHSYVINHKYLWGVVGAGEAQAESYGESEEDEDEKGRECGE</sequence>
<dbReference type="AlphaFoldDB" id="A0AA38WZK6"/>
<feature type="compositionally biased region" description="Basic and acidic residues" evidence="1">
    <location>
        <begin position="305"/>
        <end position="316"/>
    </location>
</feature>
<feature type="region of interest" description="Disordered" evidence="1">
    <location>
        <begin position="713"/>
        <end position="732"/>
    </location>
</feature>
<proteinExistence type="predicted"/>
<evidence type="ECO:0000259" key="2">
    <source>
        <dbReference type="SMART" id="SM00731"/>
    </source>
</evidence>
<feature type="domain" description="SprT-like" evidence="2">
    <location>
        <begin position="555"/>
        <end position="732"/>
    </location>
</feature>
<evidence type="ECO:0000313" key="3">
    <source>
        <dbReference type="EMBL" id="KAJ9604044.1"/>
    </source>
</evidence>
<feature type="compositionally biased region" description="Polar residues" evidence="1">
    <location>
        <begin position="337"/>
        <end position="346"/>
    </location>
</feature>
<dbReference type="PANTHER" id="PTHR23099">
    <property type="entry name" value="TRANSCRIPTIONAL REGULATOR"/>
    <property type="match status" value="1"/>
</dbReference>
<organism evidence="3 4">
    <name type="scientific">Cladophialophora chaetospira</name>
    <dbReference type="NCBI Taxonomy" id="386627"/>
    <lineage>
        <taxon>Eukaryota</taxon>
        <taxon>Fungi</taxon>
        <taxon>Dikarya</taxon>
        <taxon>Ascomycota</taxon>
        <taxon>Pezizomycotina</taxon>
        <taxon>Eurotiomycetes</taxon>
        <taxon>Chaetothyriomycetidae</taxon>
        <taxon>Chaetothyriales</taxon>
        <taxon>Herpotrichiellaceae</taxon>
        <taxon>Cladophialophora</taxon>
    </lineage>
</organism>
<feature type="compositionally biased region" description="Low complexity" evidence="1">
    <location>
        <begin position="421"/>
        <end position="436"/>
    </location>
</feature>
<dbReference type="InterPro" id="IPR006640">
    <property type="entry name" value="SprT-like_domain"/>
</dbReference>
<feature type="compositionally biased region" description="Polar residues" evidence="1">
    <location>
        <begin position="321"/>
        <end position="330"/>
    </location>
</feature>
<name>A0AA38WZK6_9EURO</name>
<feature type="compositionally biased region" description="Polar residues" evidence="1">
    <location>
        <begin position="108"/>
        <end position="121"/>
    </location>
</feature>